<evidence type="ECO:0000259" key="3">
    <source>
        <dbReference type="PROSITE" id="PS50235"/>
    </source>
</evidence>
<dbReference type="InterPro" id="IPR038765">
    <property type="entry name" value="Papain-like_cys_pep_sf"/>
</dbReference>
<dbReference type="EMBL" id="BLKM01000077">
    <property type="protein sequence ID" value="GFG28677.1"/>
    <property type="molecule type" value="Genomic_DNA"/>
</dbReference>
<dbReference type="GO" id="GO:0005634">
    <property type="term" value="C:nucleus"/>
    <property type="evidence" value="ECO:0007669"/>
    <property type="project" value="TreeGrafter"/>
</dbReference>
<dbReference type="PROSITE" id="PS50235">
    <property type="entry name" value="USP_3"/>
    <property type="match status" value="1"/>
</dbReference>
<dbReference type="PANTHER" id="PTHR24006">
    <property type="entry name" value="UBIQUITIN CARBOXYL-TERMINAL HYDROLASE"/>
    <property type="match status" value="1"/>
</dbReference>
<dbReference type="PANTHER" id="PTHR24006:SF915">
    <property type="entry name" value="UBIQUITIN CARBOXYL-TERMINAL HYDROLASE-RELATED"/>
    <property type="match status" value="1"/>
</dbReference>
<dbReference type="AlphaFoldDB" id="A0A6L2PEX6"/>
<dbReference type="GO" id="GO:0005829">
    <property type="term" value="C:cytosol"/>
    <property type="evidence" value="ECO:0007669"/>
    <property type="project" value="TreeGrafter"/>
</dbReference>
<dbReference type="CDD" id="cd02257">
    <property type="entry name" value="Peptidase_C19"/>
    <property type="match status" value="1"/>
</dbReference>
<dbReference type="Proteomes" id="UP000502823">
    <property type="component" value="Unassembled WGS sequence"/>
</dbReference>
<dbReference type="InterPro" id="IPR028889">
    <property type="entry name" value="USP"/>
</dbReference>
<proteinExistence type="inferred from homology"/>
<evidence type="ECO:0000313" key="5">
    <source>
        <dbReference type="Proteomes" id="UP000502823"/>
    </source>
</evidence>
<dbReference type="SUPFAM" id="SSF54001">
    <property type="entry name" value="Cysteine proteinases"/>
    <property type="match status" value="1"/>
</dbReference>
<dbReference type="InterPro" id="IPR050164">
    <property type="entry name" value="Peptidase_C19"/>
</dbReference>
<feature type="non-terminal residue" evidence="4">
    <location>
        <position position="524"/>
    </location>
</feature>
<comment type="caution">
    <text evidence="4">The sequence shown here is derived from an EMBL/GenBank/DDBJ whole genome shotgun (WGS) entry which is preliminary data.</text>
</comment>
<dbReference type="GO" id="GO:0016579">
    <property type="term" value="P:protein deubiquitination"/>
    <property type="evidence" value="ECO:0007669"/>
    <property type="project" value="InterPro"/>
</dbReference>
<sequence length="524" mass="59246">DCRAKRTLIYTQPDQVPLKSAHPSLVNEADKENWDQAVEVAGMHKIFQTLEPSADGDASAGGQVPGSVAEDQEQINSLPASVTAGTPVRKVLPQDMGFPNPPGSNRCWMNATLQMLLGMEPFMEELECFCLRCDQNNRCAVLHSFFEVMKYRRWRRRLSLHSALRHLFNSLGMLDAMFLSDRQQDATEFLLRLLDLFREQFSSSKPDFGLQDIKLKESCTLRELQLANLPSGSSGMPRFPSGGKPATDSVRSPVCDNIEFCLKEIHCCTNCSESATRCQDHLALFLDIPSTSHVHPSLQEALSHYMQSDIRELKCGKCGGQRSKVETVFAKLPRFLLVQVKRYTVQTAVTEKLRSLLRVPITLSVKNCVADNVVMPVPWLPQSLKDCNTLQLSVDDDEEKELQEVMCQSLEEDLEVQDLEKAIRLSLEEQQLTHKDYSPQLGDADVPLCELEADDDSPDHSYRLICVLMHQGLSLDCGHYVADVYNVGQQQWYHYDDEVVSYLTEDEVLGSARQRNGYIFCYMH</sequence>
<dbReference type="PROSITE" id="PS00973">
    <property type="entry name" value="USP_2"/>
    <property type="match status" value="1"/>
</dbReference>
<feature type="domain" description="USP" evidence="3">
    <location>
        <begin position="96"/>
        <end position="524"/>
    </location>
</feature>
<gene>
    <name evidence="4" type="ORF">Cfor_06593</name>
</gene>
<organism evidence="4 5">
    <name type="scientific">Coptotermes formosanus</name>
    <name type="common">Formosan subterranean termite</name>
    <dbReference type="NCBI Taxonomy" id="36987"/>
    <lineage>
        <taxon>Eukaryota</taxon>
        <taxon>Metazoa</taxon>
        <taxon>Ecdysozoa</taxon>
        <taxon>Arthropoda</taxon>
        <taxon>Hexapoda</taxon>
        <taxon>Insecta</taxon>
        <taxon>Pterygota</taxon>
        <taxon>Neoptera</taxon>
        <taxon>Polyneoptera</taxon>
        <taxon>Dictyoptera</taxon>
        <taxon>Blattodea</taxon>
        <taxon>Blattoidea</taxon>
        <taxon>Termitoidae</taxon>
        <taxon>Rhinotermitidae</taxon>
        <taxon>Coptotermes</taxon>
    </lineage>
</organism>
<dbReference type="OrthoDB" id="289038at2759"/>
<accession>A0A6L2PEX6</accession>
<dbReference type="InParanoid" id="A0A6L2PEX6"/>
<dbReference type="GO" id="GO:0004843">
    <property type="term" value="F:cysteine-type deubiquitinase activity"/>
    <property type="evidence" value="ECO:0007669"/>
    <property type="project" value="InterPro"/>
</dbReference>
<dbReference type="GO" id="GO:0000082">
    <property type="term" value="P:G1/S transition of mitotic cell cycle"/>
    <property type="evidence" value="ECO:0007669"/>
    <property type="project" value="TreeGrafter"/>
</dbReference>
<dbReference type="Pfam" id="PF00443">
    <property type="entry name" value="UCH"/>
    <property type="match status" value="1"/>
</dbReference>
<dbReference type="Gene3D" id="3.90.70.10">
    <property type="entry name" value="Cysteine proteinases"/>
    <property type="match status" value="1"/>
</dbReference>
<protein>
    <recommendedName>
        <fullName evidence="3">USP domain-containing protein</fullName>
    </recommendedName>
</protein>
<evidence type="ECO:0000313" key="4">
    <source>
        <dbReference type="EMBL" id="GFG28677.1"/>
    </source>
</evidence>
<reference evidence="5" key="1">
    <citation type="submission" date="2020-01" db="EMBL/GenBank/DDBJ databases">
        <title>Draft genome sequence of the Termite Coptotermes fromosanus.</title>
        <authorList>
            <person name="Itakura S."/>
            <person name="Yosikawa Y."/>
            <person name="Umezawa K."/>
        </authorList>
    </citation>
    <scope>NUCLEOTIDE SEQUENCE [LARGE SCALE GENOMIC DNA]</scope>
</reference>
<evidence type="ECO:0000256" key="2">
    <source>
        <dbReference type="SAM" id="MobiDB-lite"/>
    </source>
</evidence>
<name>A0A6L2PEX6_COPFO</name>
<feature type="region of interest" description="Disordered" evidence="2">
    <location>
        <begin position="52"/>
        <end position="72"/>
    </location>
</feature>
<keyword evidence="5" id="KW-1185">Reference proteome</keyword>
<evidence type="ECO:0000256" key="1">
    <source>
        <dbReference type="ARBA" id="ARBA00009085"/>
    </source>
</evidence>
<dbReference type="InterPro" id="IPR001394">
    <property type="entry name" value="Peptidase_C19_UCH"/>
</dbReference>
<dbReference type="InterPro" id="IPR018200">
    <property type="entry name" value="USP_CS"/>
</dbReference>
<feature type="non-terminal residue" evidence="4">
    <location>
        <position position="1"/>
    </location>
</feature>
<comment type="similarity">
    <text evidence="1">Belongs to the peptidase C19 family.</text>
</comment>